<dbReference type="NCBIfam" id="TIGR00229">
    <property type="entry name" value="sensory_box"/>
    <property type="match status" value="2"/>
</dbReference>
<dbReference type="SUPFAM" id="SSF141868">
    <property type="entry name" value="EAL domain-like"/>
    <property type="match status" value="1"/>
</dbReference>
<gene>
    <name evidence="5" type="ORF">H8700_02270</name>
</gene>
<proteinExistence type="predicted"/>
<dbReference type="PROSITE" id="PS50113">
    <property type="entry name" value="PAC"/>
    <property type="match status" value="2"/>
</dbReference>
<organism evidence="5 6">
    <name type="scientific">Jutongia hominis</name>
    <dbReference type="NCBI Taxonomy" id="2763664"/>
    <lineage>
        <taxon>Bacteria</taxon>
        <taxon>Bacillati</taxon>
        <taxon>Bacillota</taxon>
        <taxon>Clostridia</taxon>
        <taxon>Lachnospirales</taxon>
        <taxon>Lachnospiraceae</taxon>
        <taxon>Jutongia</taxon>
    </lineage>
</organism>
<dbReference type="InterPro" id="IPR029787">
    <property type="entry name" value="Nucleotide_cyclase"/>
</dbReference>
<dbReference type="RefSeq" id="WP_249302752.1">
    <property type="nucleotide sequence ID" value="NZ_JACRSW010000008.1"/>
</dbReference>
<dbReference type="InterPro" id="IPR000700">
    <property type="entry name" value="PAS-assoc_C"/>
</dbReference>
<dbReference type="InterPro" id="IPR001633">
    <property type="entry name" value="EAL_dom"/>
</dbReference>
<comment type="caution">
    <text evidence="5">The sequence shown here is derived from an EMBL/GenBank/DDBJ whole genome shotgun (WGS) entry which is preliminary data.</text>
</comment>
<dbReference type="SMART" id="SM00052">
    <property type="entry name" value="EAL"/>
    <property type="match status" value="1"/>
</dbReference>
<dbReference type="InterPro" id="IPR035965">
    <property type="entry name" value="PAS-like_dom_sf"/>
</dbReference>
<dbReference type="InterPro" id="IPR052155">
    <property type="entry name" value="Biofilm_reg_signaling"/>
</dbReference>
<dbReference type="Gene3D" id="3.30.450.20">
    <property type="entry name" value="PAS domain"/>
    <property type="match status" value="2"/>
</dbReference>
<dbReference type="PROSITE" id="PS50887">
    <property type="entry name" value="GGDEF"/>
    <property type="match status" value="1"/>
</dbReference>
<feature type="domain" description="PAC" evidence="2">
    <location>
        <begin position="216"/>
        <end position="267"/>
    </location>
</feature>
<dbReference type="InterPro" id="IPR043128">
    <property type="entry name" value="Rev_trsase/Diguanyl_cyclase"/>
</dbReference>
<keyword evidence="6" id="KW-1185">Reference proteome</keyword>
<feature type="domain" description="GGDEF" evidence="4">
    <location>
        <begin position="446"/>
        <end position="577"/>
    </location>
</feature>
<sequence>MGKIEEPQMSEEELRNLLEYSECATFVLEQGMEFKVVYANPKFYQILRYTKEEFADQFENKLKELILPEEKQKISNLIARQSVAGGHIHLEYRIKRKDGVVRFLSMTASPFVRNDKMCYYCSAMDVTQQRRTLAEVYDAKRQVDLITNNVPGGVIKIRISDFSILYSNDGFYRLAGYSRSEYFSLFGNHCDKVIYDQDVERVVHMIRAAVDNGGTISFEYRIIAKNGEVRWSYVNGCRVDDLDGEVVYLCIIMDITSKKKLEQKMEDSLRRSGYLLEYMKETEWTYHIISKKLYRNGYIDGTYSRERELKNAFTRETLGPTVHPDDLDALCSFFDERMRKIGKAKGVFKVKDSKGNYHPTEVYAITVGTEETGMPEKIYGETRFLDDRSFIVSQEPAVSLVSGTVGKVLKIAEMAQEKVKDVVTGSMPYQEWIERTRNILKNNKEEKYGILCCDIDGFQRLTYHYGISIGNELLISFAKLLCKHMAYDNMCSRINGDYFVVFFKYEKHGELLKRVSHMLRVQKEREKELSYNTYGTTSGIYLVKPGEQDLDKMLECADLARRSIKGTRGNHYSIYTEELQRNQFLEEEVISEIGTAMMEQSIEICYLPRIYKNRDNVIGCKAIPQIQMQNGSYLSLEDLRRYIDRSEEIQQLFFYVLSNVCCSQGVWKSKGYKIKPISIDITASQLCLQNAVEKIDETIRENNLEPKDIILEMQEHCFKDMTTNLQMALEDLDRRGYKVFISHFGSDHTAIHSLRSLPIAGIKFHGEYFKQDISDKKEHIILKKIVEMVKEMDLTVACGGIHTKLQEDIARSIGCDILEGEIYYGAVRNEVYEKCFLDN</sequence>
<dbReference type="SUPFAM" id="SSF55785">
    <property type="entry name" value="PYP-like sensor domain (PAS domain)"/>
    <property type="match status" value="2"/>
</dbReference>
<accession>A0ABR7MRW5</accession>
<evidence type="ECO:0000259" key="3">
    <source>
        <dbReference type="PROSITE" id="PS50883"/>
    </source>
</evidence>
<dbReference type="InterPro" id="IPR000014">
    <property type="entry name" value="PAS"/>
</dbReference>
<feature type="domain" description="PAS" evidence="1">
    <location>
        <begin position="10"/>
        <end position="86"/>
    </location>
</feature>
<feature type="domain" description="PAS" evidence="1">
    <location>
        <begin position="139"/>
        <end position="213"/>
    </location>
</feature>
<dbReference type="InterPro" id="IPR035919">
    <property type="entry name" value="EAL_sf"/>
</dbReference>
<protein>
    <submittedName>
        <fullName evidence="5">EAL domain-containing protein</fullName>
    </submittedName>
</protein>
<dbReference type="NCBIfam" id="TIGR00254">
    <property type="entry name" value="GGDEF"/>
    <property type="match status" value="1"/>
</dbReference>
<dbReference type="CDD" id="cd01948">
    <property type="entry name" value="EAL"/>
    <property type="match status" value="1"/>
</dbReference>
<evidence type="ECO:0000313" key="6">
    <source>
        <dbReference type="Proteomes" id="UP000637513"/>
    </source>
</evidence>
<dbReference type="CDD" id="cd00130">
    <property type="entry name" value="PAS"/>
    <property type="match status" value="2"/>
</dbReference>
<evidence type="ECO:0000259" key="2">
    <source>
        <dbReference type="PROSITE" id="PS50113"/>
    </source>
</evidence>
<dbReference type="Gene3D" id="3.30.70.270">
    <property type="match status" value="1"/>
</dbReference>
<dbReference type="Pfam" id="PF00563">
    <property type="entry name" value="EAL"/>
    <property type="match status" value="1"/>
</dbReference>
<dbReference type="PROSITE" id="PS50883">
    <property type="entry name" value="EAL"/>
    <property type="match status" value="1"/>
</dbReference>
<feature type="domain" description="EAL" evidence="3">
    <location>
        <begin position="586"/>
        <end position="839"/>
    </location>
</feature>
<dbReference type="InterPro" id="IPR000160">
    <property type="entry name" value="GGDEF_dom"/>
</dbReference>
<dbReference type="InterPro" id="IPR013655">
    <property type="entry name" value="PAS_fold_3"/>
</dbReference>
<dbReference type="PROSITE" id="PS50112">
    <property type="entry name" value="PAS"/>
    <property type="match status" value="2"/>
</dbReference>
<dbReference type="SMART" id="SM00091">
    <property type="entry name" value="PAS"/>
    <property type="match status" value="2"/>
</dbReference>
<dbReference type="Gene3D" id="3.20.20.450">
    <property type="entry name" value="EAL domain"/>
    <property type="match status" value="1"/>
</dbReference>
<evidence type="ECO:0000259" key="1">
    <source>
        <dbReference type="PROSITE" id="PS50112"/>
    </source>
</evidence>
<dbReference type="Pfam" id="PF08447">
    <property type="entry name" value="PAS_3"/>
    <property type="match status" value="2"/>
</dbReference>
<reference evidence="5 6" key="1">
    <citation type="submission" date="2020-08" db="EMBL/GenBank/DDBJ databases">
        <title>Genome public.</title>
        <authorList>
            <person name="Liu C."/>
            <person name="Sun Q."/>
        </authorList>
    </citation>
    <scope>NUCLEOTIDE SEQUENCE [LARGE SCALE GENOMIC DNA]</scope>
    <source>
        <strain evidence="5 6">BX3</strain>
    </source>
</reference>
<dbReference type="SMART" id="SM00267">
    <property type="entry name" value="GGDEF"/>
    <property type="match status" value="1"/>
</dbReference>
<evidence type="ECO:0000259" key="4">
    <source>
        <dbReference type="PROSITE" id="PS50887"/>
    </source>
</evidence>
<dbReference type="SUPFAM" id="SSF55073">
    <property type="entry name" value="Nucleotide cyclase"/>
    <property type="match status" value="1"/>
</dbReference>
<dbReference type="Pfam" id="PF00990">
    <property type="entry name" value="GGDEF"/>
    <property type="match status" value="1"/>
</dbReference>
<feature type="domain" description="PAC" evidence="2">
    <location>
        <begin position="88"/>
        <end position="138"/>
    </location>
</feature>
<dbReference type="Proteomes" id="UP000637513">
    <property type="component" value="Unassembled WGS sequence"/>
</dbReference>
<evidence type="ECO:0000313" key="5">
    <source>
        <dbReference type="EMBL" id="MBC8556540.1"/>
    </source>
</evidence>
<name>A0ABR7MRW5_9FIRM</name>
<dbReference type="SMART" id="SM00086">
    <property type="entry name" value="PAC"/>
    <property type="match status" value="2"/>
</dbReference>
<dbReference type="PANTHER" id="PTHR44757:SF2">
    <property type="entry name" value="BIOFILM ARCHITECTURE MAINTENANCE PROTEIN MBAA"/>
    <property type="match status" value="1"/>
</dbReference>
<dbReference type="InterPro" id="IPR001610">
    <property type="entry name" value="PAC"/>
</dbReference>
<dbReference type="EMBL" id="JACRSW010000008">
    <property type="protein sequence ID" value="MBC8556540.1"/>
    <property type="molecule type" value="Genomic_DNA"/>
</dbReference>
<dbReference type="PANTHER" id="PTHR44757">
    <property type="entry name" value="DIGUANYLATE CYCLASE DGCP"/>
    <property type="match status" value="1"/>
</dbReference>